<keyword evidence="10" id="KW-0807">Transducer</keyword>
<dbReference type="EMBL" id="JBBHLL010000233">
    <property type="protein sequence ID" value="KAK7808673.1"/>
    <property type="molecule type" value="Genomic_DNA"/>
</dbReference>
<dbReference type="InterPro" id="IPR050516">
    <property type="entry name" value="Olfactory_GPCR"/>
</dbReference>
<proteinExistence type="predicted"/>
<dbReference type="InterPro" id="IPR017452">
    <property type="entry name" value="GPCR_Rhodpsn_7TM"/>
</dbReference>
<feature type="non-terminal residue" evidence="14">
    <location>
        <position position="559"/>
    </location>
</feature>
<gene>
    <name evidence="14" type="ORF">U0070_011968</name>
</gene>
<dbReference type="Proteomes" id="UP001488838">
    <property type="component" value="Unassembled WGS sequence"/>
</dbReference>
<dbReference type="PROSITE" id="PS50262">
    <property type="entry name" value="G_PROTEIN_RECEP_F1_2"/>
    <property type="match status" value="1"/>
</dbReference>
<comment type="caution">
    <text evidence="14">The sequence shown here is derived from an EMBL/GenBank/DDBJ whole genome shotgun (WGS) entry which is preliminary data.</text>
</comment>
<keyword evidence="3" id="KW-0716">Sensory transduction</keyword>
<evidence type="ECO:0000256" key="10">
    <source>
        <dbReference type="ARBA" id="ARBA00023224"/>
    </source>
</evidence>
<accession>A0AAW0I2X3</accession>
<keyword evidence="8 12" id="KW-0472">Membrane</keyword>
<feature type="transmembrane region" description="Helical" evidence="12">
    <location>
        <begin position="312"/>
        <end position="333"/>
    </location>
</feature>
<evidence type="ECO:0000256" key="4">
    <source>
        <dbReference type="ARBA" id="ARBA00022692"/>
    </source>
</evidence>
<dbReference type="InterPro" id="IPR000725">
    <property type="entry name" value="Olfact_rcpt"/>
</dbReference>
<dbReference type="PRINTS" id="PR00245">
    <property type="entry name" value="OLFACTORYR"/>
</dbReference>
<evidence type="ECO:0000256" key="6">
    <source>
        <dbReference type="ARBA" id="ARBA00022989"/>
    </source>
</evidence>
<keyword evidence="9" id="KW-0675">Receptor</keyword>
<evidence type="ECO:0000256" key="2">
    <source>
        <dbReference type="ARBA" id="ARBA00022475"/>
    </source>
</evidence>
<keyword evidence="2" id="KW-1003">Cell membrane</keyword>
<evidence type="ECO:0000256" key="9">
    <source>
        <dbReference type="ARBA" id="ARBA00023170"/>
    </source>
</evidence>
<dbReference type="PANTHER" id="PTHR26452">
    <property type="entry name" value="OLFACTORY RECEPTOR"/>
    <property type="match status" value="1"/>
</dbReference>
<dbReference type="AlphaFoldDB" id="A0AAW0I2X3"/>
<evidence type="ECO:0000256" key="8">
    <source>
        <dbReference type="ARBA" id="ARBA00023136"/>
    </source>
</evidence>
<feature type="domain" description="G-protein coupled receptors family 1 profile" evidence="13">
    <location>
        <begin position="213"/>
        <end position="402"/>
    </location>
</feature>
<dbReference type="PRINTS" id="PR00237">
    <property type="entry name" value="GPCRRHODOPSN"/>
</dbReference>
<evidence type="ECO:0000256" key="7">
    <source>
        <dbReference type="ARBA" id="ARBA00023040"/>
    </source>
</evidence>
<name>A0AAW0I2X3_MYOGA</name>
<comment type="subcellular location">
    <subcellularLocation>
        <location evidence="1">Cell membrane</location>
        <topology evidence="1">Multi-pass membrane protein</topology>
    </subcellularLocation>
</comment>
<organism evidence="14 15">
    <name type="scientific">Myodes glareolus</name>
    <name type="common">Bank vole</name>
    <name type="synonym">Clethrionomys glareolus</name>
    <dbReference type="NCBI Taxonomy" id="447135"/>
    <lineage>
        <taxon>Eukaryota</taxon>
        <taxon>Metazoa</taxon>
        <taxon>Chordata</taxon>
        <taxon>Craniata</taxon>
        <taxon>Vertebrata</taxon>
        <taxon>Euteleostomi</taxon>
        <taxon>Mammalia</taxon>
        <taxon>Eutheria</taxon>
        <taxon>Euarchontoglires</taxon>
        <taxon>Glires</taxon>
        <taxon>Rodentia</taxon>
        <taxon>Myomorpha</taxon>
        <taxon>Muroidea</taxon>
        <taxon>Cricetidae</taxon>
        <taxon>Arvicolinae</taxon>
        <taxon>Myodes</taxon>
    </lineage>
</organism>
<dbReference type="SUPFAM" id="SSF81321">
    <property type="entry name" value="Family A G protein-coupled receptor-like"/>
    <property type="match status" value="1"/>
</dbReference>
<feature type="transmembrane region" description="Helical" evidence="12">
    <location>
        <begin position="233"/>
        <end position="252"/>
    </location>
</feature>
<keyword evidence="7" id="KW-0297">G-protein coupled receptor</keyword>
<evidence type="ECO:0000256" key="1">
    <source>
        <dbReference type="ARBA" id="ARBA00004651"/>
    </source>
</evidence>
<evidence type="ECO:0000256" key="3">
    <source>
        <dbReference type="ARBA" id="ARBA00022606"/>
    </source>
</evidence>
<evidence type="ECO:0000256" key="11">
    <source>
        <dbReference type="SAM" id="MobiDB-lite"/>
    </source>
</evidence>
<keyword evidence="15" id="KW-1185">Reference proteome</keyword>
<sequence>MKRNTTPDQIEKLRKTYETPTKFYYFLTEAWKTQMQLQYQNLPFPVLGRQLDDCDHDVAVRAHCEKERAENHHGAAVYQISRKDKFPKKMYMGVCSVESIRIRKIMRVFPIRDSKYTVRNITNNASCSAEEPGNPRKMNSATAVLLVPSIVHHRSGRDHQLSGGGRRKNLYFEIMTNSTLVTEFLLEVFAETWELRLLLSVLFLLVYLGSLLGNLIIIIVTTVDQALNTPMYYFLRNLSILDMCYVSVTVPNACVNSLTGHRNISVFGCATQVFLVFFCACVEILFLTVMAQDRYVAICKPLLYPVIMNHQFCVQMTLATLFSCLVIASIHTIETFQLSFCHSNVVSQIFCDIPPLLKLSCSNTFNNKLLILLTAIGLSGIMESARMATVVTFMADGITIFIENAAPSTADPLSLLTRRDRSSKGIHGPVDGSAAKSRREGRLQPLTLMQGQTTLDHPQQSAYLEDLLTLPLCMWLQIDKASSNNENSENSEVGDACGKCFGLTLSGRNHDHSGEYVKIDNASSSNEKSENSDVGDACGKCFGLPFSGWNLQYSGEDVE</sequence>
<dbReference type="Gene3D" id="1.20.1070.10">
    <property type="entry name" value="Rhodopsin 7-helix transmembrane proteins"/>
    <property type="match status" value="1"/>
</dbReference>
<protein>
    <recommendedName>
        <fullName evidence="13">G-protein coupled receptors family 1 profile domain-containing protein</fullName>
    </recommendedName>
</protein>
<dbReference type="InterPro" id="IPR000276">
    <property type="entry name" value="GPCR_Rhodpsn"/>
</dbReference>
<feature type="region of interest" description="Disordered" evidence="11">
    <location>
        <begin position="421"/>
        <end position="442"/>
    </location>
</feature>
<dbReference type="GO" id="GO:0005886">
    <property type="term" value="C:plasma membrane"/>
    <property type="evidence" value="ECO:0007669"/>
    <property type="project" value="UniProtKB-SubCell"/>
</dbReference>
<reference evidence="14 15" key="1">
    <citation type="journal article" date="2023" name="bioRxiv">
        <title>Conserved and derived expression patterns and positive selection on dental genes reveal complex evolutionary context of ever-growing rodent molars.</title>
        <authorList>
            <person name="Calamari Z.T."/>
            <person name="Song A."/>
            <person name="Cohen E."/>
            <person name="Akter M."/>
            <person name="Roy R.D."/>
            <person name="Hallikas O."/>
            <person name="Christensen M.M."/>
            <person name="Li P."/>
            <person name="Marangoni P."/>
            <person name="Jernvall J."/>
            <person name="Klein O.D."/>
        </authorList>
    </citation>
    <scope>NUCLEOTIDE SEQUENCE [LARGE SCALE GENOMIC DNA]</scope>
    <source>
        <strain evidence="14">V071</strain>
    </source>
</reference>
<dbReference type="Pfam" id="PF00001">
    <property type="entry name" value="7tm_1"/>
    <property type="match status" value="1"/>
</dbReference>
<evidence type="ECO:0000256" key="12">
    <source>
        <dbReference type="SAM" id="Phobius"/>
    </source>
</evidence>
<evidence type="ECO:0000259" key="13">
    <source>
        <dbReference type="PROSITE" id="PS50262"/>
    </source>
</evidence>
<feature type="transmembrane region" description="Helical" evidence="12">
    <location>
        <begin position="264"/>
        <end position="291"/>
    </location>
</feature>
<evidence type="ECO:0000256" key="5">
    <source>
        <dbReference type="ARBA" id="ARBA00022725"/>
    </source>
</evidence>
<dbReference type="GO" id="GO:0004984">
    <property type="term" value="F:olfactory receptor activity"/>
    <property type="evidence" value="ECO:0007669"/>
    <property type="project" value="InterPro"/>
</dbReference>
<dbReference type="GO" id="GO:0004930">
    <property type="term" value="F:G protein-coupled receptor activity"/>
    <property type="evidence" value="ECO:0007669"/>
    <property type="project" value="UniProtKB-KW"/>
</dbReference>
<evidence type="ECO:0000313" key="15">
    <source>
        <dbReference type="Proteomes" id="UP001488838"/>
    </source>
</evidence>
<keyword evidence="6 12" id="KW-1133">Transmembrane helix</keyword>
<keyword evidence="4 12" id="KW-0812">Transmembrane</keyword>
<keyword evidence="5" id="KW-0552">Olfaction</keyword>
<feature type="transmembrane region" description="Helical" evidence="12">
    <location>
        <begin position="196"/>
        <end position="221"/>
    </location>
</feature>
<evidence type="ECO:0000313" key="14">
    <source>
        <dbReference type="EMBL" id="KAK7808673.1"/>
    </source>
</evidence>